<dbReference type="PANTHER" id="PTHR36220:SF1">
    <property type="entry name" value="GAMMA TUBULIN COMPLEX COMPONENT C-TERMINAL DOMAIN-CONTAINING PROTEIN"/>
    <property type="match status" value="1"/>
</dbReference>
<dbReference type="KEGG" id="vg:80543695"/>
<keyword evidence="1" id="KW-0732">Signal</keyword>
<sequence length="711" mass="73443">MQAIIPYKVNSDVRVLGLAASPPLGETVCVGVSPDGSVGRIPATNALALKNAVSGTNLPLFSVWTQPPRDMKGSDGDALGTTLVGWSTALAGPDQYPREARLSRFFIKPDSGLDAYGGTWRVPRNASYHINCFVSTSTRAPGGSPNGLSFLPDEYRTVTMSLGYLSAVLQAVEFFVAGSGVAATAAVLQTVGIALDLTVVGAAVGVTLQILSVILIAAELVAAVDWILGFIGAQPSEDPGRLGIFLVVNNFISIGNFRDNCLVGVNEPDAVYDEKHLVTDMRLNAGDVVSFRLGHTGTDGMDGLSARWSVTQIYDFDEDGAESIDFVIVNNNRPPMGFRQKPLPTGLAGTTPRLGTATAVTRDGAYGAVSAPANTGGGALWIYKQRQGAFDSPFQIDNPGAGTTFGAAMAFAHEERVLAVGDPTANTVYVYEKDSGIVNTWTEVHRLQPSNASGATPQFGASVAVDAQGTMIVVGAPGDAGGRGALWIFSKVDGDWVETAGPLMHAGAAPSDGAAFGTNVCVSASGAVVVGSGPGTGKIATWTNGMPATSDIVPTSTTAAAGFASAIALDDSGNNLFVADKRTGATGAFLFARANTERAWRETQFFPAAQFVRDPGNADSVIPTAQFGSSIVAAADGKGFFVGDPGTSALFPITRAADGGWVIWPAIAAPLQTNPPAEGGRNHSLSASRDLNRVFMGGASDSDSRGSVWLS</sequence>
<dbReference type="EMBL" id="MW018138">
    <property type="protein sequence ID" value="QPB44499.1"/>
    <property type="molecule type" value="Genomic_DNA"/>
</dbReference>
<evidence type="ECO:0000313" key="3">
    <source>
        <dbReference type="Proteomes" id="UP001162098"/>
    </source>
</evidence>
<dbReference type="Proteomes" id="UP001162098">
    <property type="component" value="Segment"/>
</dbReference>
<dbReference type="InterPro" id="IPR028994">
    <property type="entry name" value="Integrin_alpha_N"/>
</dbReference>
<dbReference type="Gene3D" id="2.130.10.130">
    <property type="entry name" value="Integrin alpha, N-terminal"/>
    <property type="match status" value="1"/>
</dbReference>
<dbReference type="Pfam" id="PF14312">
    <property type="entry name" value="FG-GAP_2"/>
    <property type="match status" value="1"/>
</dbReference>
<name>A0A7S8BD55_9VIRU</name>
<accession>A0A7S8BD55</accession>
<dbReference type="InterPro" id="IPR013517">
    <property type="entry name" value="FG-GAP"/>
</dbReference>
<reference evidence="2 3" key="1">
    <citation type="submission" date="2020-09" db="EMBL/GenBank/DDBJ databases">
        <authorList>
            <person name="Zhang R."/>
            <person name="Garcia K."/>
            <person name="Ogata H."/>
        </authorList>
    </citation>
    <scope>NUCLEOTIDE SEQUENCE [LARGE SCALE GENOMIC DNA]</scope>
    <source>
        <strain evidence="3">stheno</strain>
    </source>
</reference>
<dbReference type="SUPFAM" id="SSF63825">
    <property type="entry name" value="YWTD domain"/>
    <property type="match status" value="1"/>
</dbReference>
<organism evidence="2 3">
    <name type="scientific">Medusavirus stheno T3</name>
    <dbReference type="NCBI Taxonomy" id="3069717"/>
    <lineage>
        <taxon>Viruses</taxon>
        <taxon>Varidnaviria</taxon>
        <taxon>Bamfordvirae</taxon>
        <taxon>Nucleocytoviricota</taxon>
        <taxon>Megaviricetes</taxon>
        <taxon>Mamonoviridae</taxon>
        <taxon>Medusavirus</taxon>
        <taxon>Medusavirus sthenus</taxon>
    </lineage>
</organism>
<keyword evidence="3" id="KW-1185">Reference proteome</keyword>
<proteinExistence type="predicted"/>
<evidence type="ECO:0000313" key="2">
    <source>
        <dbReference type="EMBL" id="QPB44499.1"/>
    </source>
</evidence>
<protein>
    <submittedName>
        <fullName evidence="2">FG-GAP repeat-containing protein</fullName>
    </submittedName>
</protein>
<dbReference type="PANTHER" id="PTHR36220">
    <property type="entry name" value="UNNAMED PRODUCT"/>
    <property type="match status" value="1"/>
</dbReference>
<evidence type="ECO:0000256" key="1">
    <source>
        <dbReference type="ARBA" id="ARBA00022729"/>
    </source>
</evidence>